<reference evidence="3" key="1">
    <citation type="journal article" date="2016" name="Nature">
        <title>The genome of the seagrass Zostera marina reveals angiosperm adaptation to the sea.</title>
        <authorList>
            <person name="Olsen J.L."/>
            <person name="Rouze P."/>
            <person name="Verhelst B."/>
            <person name="Lin Y.-C."/>
            <person name="Bayer T."/>
            <person name="Collen J."/>
            <person name="Dattolo E."/>
            <person name="De Paoli E."/>
            <person name="Dittami S."/>
            <person name="Maumus F."/>
            <person name="Michel G."/>
            <person name="Kersting A."/>
            <person name="Lauritano C."/>
            <person name="Lohaus R."/>
            <person name="Toepel M."/>
            <person name="Tonon T."/>
            <person name="Vanneste K."/>
            <person name="Amirebrahimi M."/>
            <person name="Brakel J."/>
            <person name="Bostroem C."/>
            <person name="Chovatia M."/>
            <person name="Grimwood J."/>
            <person name="Jenkins J.W."/>
            <person name="Jueterbock A."/>
            <person name="Mraz A."/>
            <person name="Stam W.T."/>
            <person name="Tice H."/>
            <person name="Bornberg-Bauer E."/>
            <person name="Green P.J."/>
            <person name="Pearson G.A."/>
            <person name="Procaccini G."/>
            <person name="Duarte C.M."/>
            <person name="Schmutz J."/>
            <person name="Reusch T.B.H."/>
            <person name="Van de Peer Y."/>
        </authorList>
    </citation>
    <scope>NUCLEOTIDE SEQUENCE [LARGE SCALE GENOMIC DNA]</scope>
    <source>
        <strain evidence="3">cv. Finnish</strain>
    </source>
</reference>
<protein>
    <recommendedName>
        <fullName evidence="4">J domain-containing protein</fullName>
    </recommendedName>
</protein>
<accession>A0A0K9NRN7</accession>
<proteinExistence type="predicted"/>
<name>A0A0K9NRN7_ZOSMR</name>
<comment type="caution">
    <text evidence="2">The sequence shown here is derived from an EMBL/GenBank/DDBJ whole genome shotgun (WGS) entry which is preliminary data.</text>
</comment>
<dbReference type="PANTHER" id="PTHR45496:SF1">
    <property type="entry name" value="CHAPERONE DNAJ-DOMAIN SUPERFAMILY PROTEIN"/>
    <property type="match status" value="1"/>
</dbReference>
<dbReference type="AlphaFoldDB" id="A0A0K9NRN7"/>
<keyword evidence="3" id="KW-1185">Reference proteome</keyword>
<dbReference type="Proteomes" id="UP000036987">
    <property type="component" value="Unassembled WGS sequence"/>
</dbReference>
<dbReference type="STRING" id="29655.A0A0K9NRN7"/>
<dbReference type="InterPro" id="IPR053052">
    <property type="entry name" value="Imprinting_Balance_Reg"/>
</dbReference>
<dbReference type="EMBL" id="LFYR01001803">
    <property type="protein sequence ID" value="KMZ59263.1"/>
    <property type="molecule type" value="Genomic_DNA"/>
</dbReference>
<feature type="region of interest" description="Disordered" evidence="1">
    <location>
        <begin position="201"/>
        <end position="283"/>
    </location>
</feature>
<feature type="compositionally biased region" description="Basic residues" evidence="1">
    <location>
        <begin position="220"/>
        <end position="239"/>
    </location>
</feature>
<evidence type="ECO:0008006" key="4">
    <source>
        <dbReference type="Google" id="ProtNLM"/>
    </source>
</evidence>
<dbReference type="PANTHER" id="PTHR45496">
    <property type="entry name" value="CHAPERONE DNAJ-DOMAIN SUPERFAMILY PROTEIN"/>
    <property type="match status" value="1"/>
</dbReference>
<gene>
    <name evidence="2" type="ORF">ZOSMA_6G01980</name>
</gene>
<sequence>MDEARPEEAERWFQIARKLLEVRDFIGCKKFAERVMDADPLLDGIDQIVAAADVLLASQHRINDNMNCAAIAFQLVIDAWNFLSDPTKKGPFDQEIKNAIQLRLQTCQPKSLPEHPPSSTFWTICLRCYGAFEYEREHQGKLLACSNCQKPFQAAELPTKPPVVPGTDKYYCSWGLFPIGFPGAPVFDGVVIPEGAIRIPPNLASDTPHPSFSDGGNVKNGKKTLTRRKPGRKPKKHSVNKSNKQANPSPERKQSQLPENNDAGGDGSVSEVHHQNTPAAGDYEGRFDMNSSFAMDFDRTARVLGNLDNLSFLKDDDVTMMQ</sequence>
<dbReference type="OrthoDB" id="10250354at2759"/>
<evidence type="ECO:0000313" key="2">
    <source>
        <dbReference type="EMBL" id="KMZ59263.1"/>
    </source>
</evidence>
<organism evidence="2 3">
    <name type="scientific">Zostera marina</name>
    <name type="common">Eelgrass</name>
    <dbReference type="NCBI Taxonomy" id="29655"/>
    <lineage>
        <taxon>Eukaryota</taxon>
        <taxon>Viridiplantae</taxon>
        <taxon>Streptophyta</taxon>
        <taxon>Embryophyta</taxon>
        <taxon>Tracheophyta</taxon>
        <taxon>Spermatophyta</taxon>
        <taxon>Magnoliopsida</taxon>
        <taxon>Liliopsida</taxon>
        <taxon>Zosteraceae</taxon>
        <taxon>Zostera</taxon>
    </lineage>
</organism>
<evidence type="ECO:0000313" key="3">
    <source>
        <dbReference type="Proteomes" id="UP000036987"/>
    </source>
</evidence>
<evidence type="ECO:0000256" key="1">
    <source>
        <dbReference type="SAM" id="MobiDB-lite"/>
    </source>
</evidence>
<dbReference type="OMA" id="SQHRIND"/>